<dbReference type="InterPro" id="IPR021391">
    <property type="entry name" value="DUF3027"/>
</dbReference>
<reference evidence="2" key="1">
    <citation type="journal article" date="2019" name="Int. J. Syst. Evol. Microbiol.">
        <title>The Global Catalogue of Microorganisms (GCM) 10K type strain sequencing project: providing services to taxonomists for standard genome sequencing and annotation.</title>
        <authorList>
            <consortium name="The Broad Institute Genomics Platform"/>
            <consortium name="The Broad Institute Genome Sequencing Center for Infectious Disease"/>
            <person name="Wu L."/>
            <person name="Ma J."/>
        </authorList>
    </citation>
    <scope>NUCLEOTIDE SEQUENCE [LARGE SCALE GENOMIC DNA]</scope>
    <source>
        <strain evidence="2">JCM 14718</strain>
    </source>
</reference>
<proteinExistence type="predicted"/>
<evidence type="ECO:0000313" key="2">
    <source>
        <dbReference type="Proteomes" id="UP001500618"/>
    </source>
</evidence>
<dbReference type="EMBL" id="BAAANY010000025">
    <property type="protein sequence ID" value="GAA1702721.1"/>
    <property type="molecule type" value="Genomic_DNA"/>
</dbReference>
<protein>
    <recommendedName>
        <fullName evidence="3">DUF3027 domain-containing protein</fullName>
    </recommendedName>
</protein>
<comment type="caution">
    <text evidence="1">The sequence shown here is derived from an EMBL/GenBank/DDBJ whole genome shotgun (WGS) entry which is preliminary data.</text>
</comment>
<dbReference type="Proteomes" id="UP001500618">
    <property type="component" value="Unassembled WGS sequence"/>
</dbReference>
<gene>
    <name evidence="1" type="ORF">GCM10009765_60210</name>
</gene>
<evidence type="ECO:0000313" key="1">
    <source>
        <dbReference type="EMBL" id="GAA1702721.1"/>
    </source>
</evidence>
<sequence length="273" mass="28751">MRLVPKKVDKKVDKVCADAVDAARAAAADAAQGGKVGEHLGVRADGERLVSHRFAALERGYVGWEWSVTVARPPRARVATVCEVVLVPGDASVLAPEWLPWSERIRPGDLGVGDIVPTDPDDDRLVPTYAGYEPEVEDFVDEPNAFELGVGRVRVMSRLGRDEAADRWHSGETGPHTPLAEHAPASCGTCGFFLPLAGSLRSMFGVCGNMFAPDDGRAVAIDHGCGAHSEALVQATTPISAPPIAFDDNAVDLVKTPAGDGSVGDDAEPFGHG</sequence>
<name>A0ABP4UF57_9ACTN</name>
<accession>A0ABP4UF57</accession>
<dbReference type="Pfam" id="PF11228">
    <property type="entry name" value="DUF3027"/>
    <property type="match status" value="1"/>
</dbReference>
<organism evidence="1 2">
    <name type="scientific">Fodinicola feengrottensis</name>
    <dbReference type="NCBI Taxonomy" id="435914"/>
    <lineage>
        <taxon>Bacteria</taxon>
        <taxon>Bacillati</taxon>
        <taxon>Actinomycetota</taxon>
        <taxon>Actinomycetes</taxon>
        <taxon>Mycobacteriales</taxon>
        <taxon>Fodinicola</taxon>
    </lineage>
</organism>
<evidence type="ECO:0008006" key="3">
    <source>
        <dbReference type="Google" id="ProtNLM"/>
    </source>
</evidence>
<keyword evidence="2" id="KW-1185">Reference proteome</keyword>